<dbReference type="SMART" id="SM00448">
    <property type="entry name" value="REC"/>
    <property type="match status" value="1"/>
</dbReference>
<keyword evidence="1" id="KW-0597">Phosphoprotein</keyword>
<proteinExistence type="predicted"/>
<evidence type="ECO:0000259" key="2">
    <source>
        <dbReference type="PROSITE" id="PS50110"/>
    </source>
</evidence>
<feature type="domain" description="Response regulatory" evidence="2">
    <location>
        <begin position="3"/>
        <end position="114"/>
    </location>
</feature>
<evidence type="ECO:0000313" key="5">
    <source>
        <dbReference type="Proteomes" id="UP000474296"/>
    </source>
</evidence>
<gene>
    <name evidence="4" type="ORF">GWK10_05025</name>
</gene>
<dbReference type="SUPFAM" id="SSF52172">
    <property type="entry name" value="CheY-like"/>
    <property type="match status" value="1"/>
</dbReference>
<dbReference type="RefSeq" id="WP_164029832.1">
    <property type="nucleotide sequence ID" value="NZ_JAABOQ010000002.1"/>
</dbReference>
<dbReference type="InterPro" id="IPR046947">
    <property type="entry name" value="LytR-like"/>
</dbReference>
<dbReference type="InterPro" id="IPR007492">
    <property type="entry name" value="LytTR_DNA-bd_dom"/>
</dbReference>
<reference evidence="4 5" key="1">
    <citation type="submission" date="2020-01" db="EMBL/GenBank/DDBJ databases">
        <title>Spongiivirga citrea KCTC 32990T.</title>
        <authorList>
            <person name="Wang G."/>
        </authorList>
    </citation>
    <scope>NUCLEOTIDE SEQUENCE [LARGE SCALE GENOMIC DNA]</scope>
    <source>
        <strain evidence="4 5">KCTC 32990</strain>
    </source>
</reference>
<dbReference type="PANTHER" id="PTHR37299">
    <property type="entry name" value="TRANSCRIPTIONAL REGULATOR-RELATED"/>
    <property type="match status" value="1"/>
</dbReference>
<dbReference type="Pfam" id="PF00072">
    <property type="entry name" value="Response_reg"/>
    <property type="match status" value="1"/>
</dbReference>
<evidence type="ECO:0000313" key="4">
    <source>
        <dbReference type="EMBL" id="NER16560.1"/>
    </source>
</evidence>
<dbReference type="PANTHER" id="PTHR37299:SF1">
    <property type="entry name" value="STAGE 0 SPORULATION PROTEIN A HOMOLOG"/>
    <property type="match status" value="1"/>
</dbReference>
<dbReference type="PROSITE" id="PS50930">
    <property type="entry name" value="HTH_LYTTR"/>
    <property type="match status" value="1"/>
</dbReference>
<dbReference type="PROSITE" id="PS50110">
    <property type="entry name" value="RESPONSE_REGULATORY"/>
    <property type="match status" value="1"/>
</dbReference>
<dbReference type="SMART" id="SM00850">
    <property type="entry name" value="LytTR"/>
    <property type="match status" value="1"/>
</dbReference>
<dbReference type="Proteomes" id="UP000474296">
    <property type="component" value="Unassembled WGS sequence"/>
</dbReference>
<feature type="domain" description="HTH LytTR-type" evidence="3">
    <location>
        <begin position="130"/>
        <end position="227"/>
    </location>
</feature>
<protein>
    <submittedName>
        <fullName evidence="4">Response regulator</fullName>
    </submittedName>
</protein>
<dbReference type="AlphaFoldDB" id="A0A6M0CRL9"/>
<dbReference type="Pfam" id="PF04397">
    <property type="entry name" value="LytTR"/>
    <property type="match status" value="1"/>
</dbReference>
<name>A0A6M0CRL9_9FLAO</name>
<dbReference type="Gene3D" id="3.40.50.2300">
    <property type="match status" value="1"/>
</dbReference>
<evidence type="ECO:0000259" key="3">
    <source>
        <dbReference type="PROSITE" id="PS50930"/>
    </source>
</evidence>
<sequence length="232" mass="26645">MIKVAIVDDEVLARKVLEDYCSKIETLEVAVSTGNPLEFINFIQQDTVDLIFLDIEMPELNGMEVLRSMINPPKVILTTAYSDYALESYNYGVVDYLLKPIKIERFLKAMNKVSASKISSTKKESGIEELQIKHDGMPVNIPFQSILYIQSFGNYLKIFTDSRMYLISETLINITTLLSDNFQRTHKSYITNLDRVTKATRTHLFIENIKVPVSTMYKVVVFKKLEVIKIIK</sequence>
<accession>A0A6M0CRL9</accession>
<keyword evidence="5" id="KW-1185">Reference proteome</keyword>
<dbReference type="InterPro" id="IPR001789">
    <property type="entry name" value="Sig_transdc_resp-reg_receiver"/>
</dbReference>
<feature type="modified residue" description="4-aspartylphosphate" evidence="1">
    <location>
        <position position="54"/>
    </location>
</feature>
<dbReference type="InterPro" id="IPR011006">
    <property type="entry name" value="CheY-like_superfamily"/>
</dbReference>
<dbReference type="EMBL" id="JAABOQ010000002">
    <property type="protein sequence ID" value="NER16560.1"/>
    <property type="molecule type" value="Genomic_DNA"/>
</dbReference>
<dbReference type="GO" id="GO:0000156">
    <property type="term" value="F:phosphorelay response regulator activity"/>
    <property type="evidence" value="ECO:0007669"/>
    <property type="project" value="InterPro"/>
</dbReference>
<dbReference type="GO" id="GO:0003677">
    <property type="term" value="F:DNA binding"/>
    <property type="evidence" value="ECO:0007669"/>
    <property type="project" value="InterPro"/>
</dbReference>
<comment type="caution">
    <text evidence="4">The sequence shown here is derived from an EMBL/GenBank/DDBJ whole genome shotgun (WGS) entry which is preliminary data.</text>
</comment>
<evidence type="ECO:0000256" key="1">
    <source>
        <dbReference type="PROSITE-ProRule" id="PRU00169"/>
    </source>
</evidence>
<organism evidence="4 5">
    <name type="scientific">Spongiivirga citrea</name>
    <dbReference type="NCBI Taxonomy" id="1481457"/>
    <lineage>
        <taxon>Bacteria</taxon>
        <taxon>Pseudomonadati</taxon>
        <taxon>Bacteroidota</taxon>
        <taxon>Flavobacteriia</taxon>
        <taxon>Flavobacteriales</taxon>
        <taxon>Flavobacteriaceae</taxon>
        <taxon>Spongiivirga</taxon>
    </lineage>
</organism>
<dbReference type="Gene3D" id="2.40.50.1020">
    <property type="entry name" value="LytTr DNA-binding domain"/>
    <property type="match status" value="1"/>
</dbReference>